<dbReference type="SUPFAM" id="SSF50129">
    <property type="entry name" value="GroES-like"/>
    <property type="match status" value="1"/>
</dbReference>
<dbReference type="SMART" id="SM00829">
    <property type="entry name" value="PKS_ER"/>
    <property type="match status" value="1"/>
</dbReference>
<dbReference type="GO" id="GO:0008270">
    <property type="term" value="F:zinc ion binding"/>
    <property type="evidence" value="ECO:0007669"/>
    <property type="project" value="InterPro"/>
</dbReference>
<dbReference type="Gene3D" id="3.40.50.720">
    <property type="entry name" value="NAD(P)-binding Rossmann-like Domain"/>
    <property type="match status" value="1"/>
</dbReference>
<dbReference type="Pfam" id="PF00107">
    <property type="entry name" value="ADH_zinc_N"/>
    <property type="match status" value="1"/>
</dbReference>
<evidence type="ECO:0000313" key="2">
    <source>
        <dbReference type="EMBL" id="KAB2348406.1"/>
    </source>
</evidence>
<dbReference type="InterPro" id="IPR013149">
    <property type="entry name" value="ADH-like_C"/>
</dbReference>
<dbReference type="PANTHER" id="PTHR43677">
    <property type="entry name" value="SHORT-CHAIN DEHYDROGENASE/REDUCTASE"/>
    <property type="match status" value="1"/>
</dbReference>
<sequence>MRAVVCEELGSVAVSETKPLEAGPGQVVIAVEAAGVNYVDGLFVQGRYQIKPSLPFVPGSEVAGTVAAVGVDVTEPAVGTRVLAGCGLGGFASHVVVPAAATVPIPDELDAARAATFTQSHCTALFALRERGCLKPGENVLVLGAGGGVGLAAVQVAKALGSKVLAGASTESKRDAALAAGADAVVDTSTEGLKSTARAWSEGGVDLVYDPIGGALAGTALRALRENGRYLVIGFASGTIPSLPLNQVLLRNRAVVGVDWGAWSMTKPLEQRALLEELLGYVRDGRLDPVPPRTEPLEAAGQVLDDILSRRVVGKMALVP</sequence>
<dbReference type="AlphaFoldDB" id="A0A6H9Z2B2"/>
<feature type="domain" description="Enoyl reductase (ER)" evidence="1">
    <location>
        <begin position="7"/>
        <end position="318"/>
    </location>
</feature>
<keyword evidence="3" id="KW-1185">Reference proteome</keyword>
<gene>
    <name evidence="2" type="ORF">F8566_16600</name>
</gene>
<dbReference type="SUPFAM" id="SSF51735">
    <property type="entry name" value="NAD(P)-binding Rossmann-fold domains"/>
    <property type="match status" value="1"/>
</dbReference>
<dbReference type="RefSeq" id="WP_151561134.1">
    <property type="nucleotide sequence ID" value="NZ_WBMT01000007.1"/>
</dbReference>
<reference evidence="2 3" key="1">
    <citation type="submission" date="2019-09" db="EMBL/GenBank/DDBJ databases">
        <title>Actinomadura physcomitrii sp. nov., a novel actinomycete isolated from moss [Physcomitrium sphaericum (Ludw) Fuernr].</title>
        <authorList>
            <person name="Zhuang X."/>
            <person name="Liu C."/>
        </authorList>
    </citation>
    <scope>NUCLEOTIDE SEQUENCE [LARGE SCALE GENOMIC DNA]</scope>
    <source>
        <strain evidence="2 3">HMC1</strain>
    </source>
</reference>
<organism evidence="2 3">
    <name type="scientific">Actinomadura rudentiformis</name>
    <dbReference type="NCBI Taxonomy" id="359158"/>
    <lineage>
        <taxon>Bacteria</taxon>
        <taxon>Bacillati</taxon>
        <taxon>Actinomycetota</taxon>
        <taxon>Actinomycetes</taxon>
        <taxon>Streptosporangiales</taxon>
        <taxon>Thermomonosporaceae</taxon>
        <taxon>Actinomadura</taxon>
    </lineage>
</organism>
<accession>A0A6H9Z2B2</accession>
<comment type="caution">
    <text evidence="2">The sequence shown here is derived from an EMBL/GenBank/DDBJ whole genome shotgun (WGS) entry which is preliminary data.</text>
</comment>
<dbReference type="OrthoDB" id="4190732at2"/>
<dbReference type="PROSITE" id="PS01162">
    <property type="entry name" value="QOR_ZETA_CRYSTAL"/>
    <property type="match status" value="1"/>
</dbReference>
<dbReference type="PANTHER" id="PTHR43677:SF4">
    <property type="entry name" value="QUINONE OXIDOREDUCTASE-LIKE PROTEIN 2"/>
    <property type="match status" value="1"/>
</dbReference>
<dbReference type="InterPro" id="IPR013154">
    <property type="entry name" value="ADH-like_N"/>
</dbReference>
<proteinExistence type="predicted"/>
<dbReference type="Gene3D" id="3.90.180.10">
    <property type="entry name" value="Medium-chain alcohol dehydrogenases, catalytic domain"/>
    <property type="match status" value="1"/>
</dbReference>
<name>A0A6H9Z2B2_9ACTN</name>
<protein>
    <submittedName>
        <fullName evidence="2">NADPH:quinone oxidoreductase family protein</fullName>
    </submittedName>
</protein>
<dbReference type="InterPro" id="IPR051397">
    <property type="entry name" value="Zn-ADH-like_protein"/>
</dbReference>
<dbReference type="EMBL" id="WBMT01000007">
    <property type="protein sequence ID" value="KAB2348406.1"/>
    <property type="molecule type" value="Genomic_DNA"/>
</dbReference>
<dbReference type="InterPro" id="IPR011032">
    <property type="entry name" value="GroES-like_sf"/>
</dbReference>
<dbReference type="InterPro" id="IPR002364">
    <property type="entry name" value="Quin_OxRdtase/zeta-crystal_CS"/>
</dbReference>
<dbReference type="InterPro" id="IPR036291">
    <property type="entry name" value="NAD(P)-bd_dom_sf"/>
</dbReference>
<dbReference type="GO" id="GO:0016491">
    <property type="term" value="F:oxidoreductase activity"/>
    <property type="evidence" value="ECO:0007669"/>
    <property type="project" value="InterPro"/>
</dbReference>
<dbReference type="CDD" id="cd08241">
    <property type="entry name" value="QOR1"/>
    <property type="match status" value="1"/>
</dbReference>
<dbReference type="Pfam" id="PF08240">
    <property type="entry name" value="ADH_N"/>
    <property type="match status" value="1"/>
</dbReference>
<evidence type="ECO:0000313" key="3">
    <source>
        <dbReference type="Proteomes" id="UP000468735"/>
    </source>
</evidence>
<dbReference type="Proteomes" id="UP000468735">
    <property type="component" value="Unassembled WGS sequence"/>
</dbReference>
<evidence type="ECO:0000259" key="1">
    <source>
        <dbReference type="SMART" id="SM00829"/>
    </source>
</evidence>
<dbReference type="InterPro" id="IPR020843">
    <property type="entry name" value="ER"/>
</dbReference>